<dbReference type="AlphaFoldDB" id="A0ABD0YF67"/>
<protein>
    <recommendedName>
        <fullName evidence="10">Ionotropic glutamate receptor C-terminal domain-containing protein</fullName>
    </recommendedName>
</protein>
<comment type="similarity">
    <text evidence="2">Belongs to the glutamate-gated ion channel (TC 1.A.10.1) family.</text>
</comment>
<evidence type="ECO:0000259" key="10">
    <source>
        <dbReference type="Pfam" id="PF00060"/>
    </source>
</evidence>
<dbReference type="Gene3D" id="1.10.287.70">
    <property type="match status" value="1"/>
</dbReference>
<evidence type="ECO:0000256" key="7">
    <source>
        <dbReference type="ARBA" id="ARBA00023170"/>
    </source>
</evidence>
<feature type="domain" description="Ionotropic glutamate receptor C-terminal" evidence="10">
    <location>
        <begin position="88"/>
        <end position="362"/>
    </location>
</feature>
<feature type="transmembrane region" description="Helical" evidence="9">
    <location>
        <begin position="90"/>
        <end position="111"/>
    </location>
</feature>
<evidence type="ECO:0000256" key="9">
    <source>
        <dbReference type="SAM" id="Phobius"/>
    </source>
</evidence>
<organism evidence="11 12">
    <name type="scientific">Ranatra chinensis</name>
    <dbReference type="NCBI Taxonomy" id="642074"/>
    <lineage>
        <taxon>Eukaryota</taxon>
        <taxon>Metazoa</taxon>
        <taxon>Ecdysozoa</taxon>
        <taxon>Arthropoda</taxon>
        <taxon>Hexapoda</taxon>
        <taxon>Insecta</taxon>
        <taxon>Pterygota</taxon>
        <taxon>Neoptera</taxon>
        <taxon>Paraneoptera</taxon>
        <taxon>Hemiptera</taxon>
        <taxon>Heteroptera</taxon>
        <taxon>Panheteroptera</taxon>
        <taxon>Nepomorpha</taxon>
        <taxon>Nepidae</taxon>
        <taxon>Ranatrinae</taxon>
        <taxon>Ranatra</taxon>
    </lineage>
</organism>
<keyword evidence="3" id="KW-1003">Cell membrane</keyword>
<dbReference type="InterPro" id="IPR001320">
    <property type="entry name" value="Iontro_rcpt_C"/>
</dbReference>
<comment type="subcellular location">
    <subcellularLocation>
        <location evidence="1">Cell membrane</location>
        <topology evidence="1">Multi-pass membrane protein</topology>
    </subcellularLocation>
</comment>
<dbReference type="EMBL" id="JBFDAA010000008">
    <property type="protein sequence ID" value="KAL1129948.1"/>
    <property type="molecule type" value="Genomic_DNA"/>
</dbReference>
<keyword evidence="7" id="KW-0675">Receptor</keyword>
<evidence type="ECO:0000256" key="8">
    <source>
        <dbReference type="ARBA" id="ARBA00023180"/>
    </source>
</evidence>
<keyword evidence="6 9" id="KW-0472">Membrane</keyword>
<dbReference type="SUPFAM" id="SSF53850">
    <property type="entry name" value="Periplasmic binding protein-like II"/>
    <property type="match status" value="1"/>
</dbReference>
<dbReference type="PANTHER" id="PTHR42643">
    <property type="entry name" value="IONOTROPIC RECEPTOR 20A-RELATED"/>
    <property type="match status" value="1"/>
</dbReference>
<feature type="transmembrane region" description="Helical" evidence="9">
    <location>
        <begin position="352"/>
        <end position="370"/>
    </location>
</feature>
<comment type="caution">
    <text evidence="11">The sequence shown here is derived from an EMBL/GenBank/DDBJ whole genome shotgun (WGS) entry which is preliminary data.</text>
</comment>
<evidence type="ECO:0000256" key="5">
    <source>
        <dbReference type="ARBA" id="ARBA00022989"/>
    </source>
</evidence>
<evidence type="ECO:0000256" key="6">
    <source>
        <dbReference type="ARBA" id="ARBA00023136"/>
    </source>
</evidence>
<evidence type="ECO:0000256" key="2">
    <source>
        <dbReference type="ARBA" id="ARBA00008685"/>
    </source>
</evidence>
<evidence type="ECO:0000256" key="1">
    <source>
        <dbReference type="ARBA" id="ARBA00004651"/>
    </source>
</evidence>
<evidence type="ECO:0000256" key="4">
    <source>
        <dbReference type="ARBA" id="ARBA00022692"/>
    </source>
</evidence>
<dbReference type="GO" id="GO:0050906">
    <property type="term" value="P:detection of stimulus involved in sensory perception"/>
    <property type="evidence" value="ECO:0007669"/>
    <property type="project" value="UniProtKB-ARBA"/>
</dbReference>
<evidence type="ECO:0000313" key="12">
    <source>
        <dbReference type="Proteomes" id="UP001558652"/>
    </source>
</evidence>
<evidence type="ECO:0000313" key="11">
    <source>
        <dbReference type="EMBL" id="KAL1129948.1"/>
    </source>
</evidence>
<gene>
    <name evidence="11" type="ORF">AAG570_012892</name>
</gene>
<dbReference type="Proteomes" id="UP001558652">
    <property type="component" value="Unassembled WGS sequence"/>
</dbReference>
<accession>A0ABD0YF67</accession>
<sequence length="434" mass="49463">METLQNRYGFNYELIKAPSRSIGDEKNGILGVVAQSDVDMVAGFLPIVPGSHAYVSWGTELLQNVYHVIMKRPLESASGSGLLAPFDMDVWLLILLSLVVVGPVMFAIMWLRMRLMKDPKLKMHRLGSCVWFVYGALMKQGSTLNPETDSSRIMFATWWIFILILTAFYTANLTAFLTWSLFTLPIQSIDDIAKPGTLWFSASGGSIQYSITSKDDGDMDTLMTSVDKGYGKFIDDINADIILKMISEGWLYLDDSSTLTRIMFQEYKRKTKMGIEESKRCTFVITRTHFLKRSLAFAYPKESNLPDLFNPVVQRFVESGIVKHLANEGLPLSEICPLTLDSKERRLRNSDLFTTYLVVVAGFTSAWVVFCAELVLRRCWDGGRRREDGRRVRPPDRRTYKKRVNDRRYVLVEKAGRRTVVPVRTPSTLIFQYG</sequence>
<evidence type="ECO:0000256" key="3">
    <source>
        <dbReference type="ARBA" id="ARBA00022475"/>
    </source>
</evidence>
<dbReference type="InterPro" id="IPR052192">
    <property type="entry name" value="Insect_Ionotropic_Sensory_Rcpt"/>
</dbReference>
<dbReference type="GO" id="GO:0005886">
    <property type="term" value="C:plasma membrane"/>
    <property type="evidence" value="ECO:0007669"/>
    <property type="project" value="UniProtKB-SubCell"/>
</dbReference>
<feature type="transmembrane region" description="Helical" evidence="9">
    <location>
        <begin position="158"/>
        <end position="182"/>
    </location>
</feature>
<name>A0ABD0YF67_9HEMI</name>
<proteinExistence type="inferred from homology"/>
<dbReference type="Pfam" id="PF00060">
    <property type="entry name" value="Lig_chan"/>
    <property type="match status" value="1"/>
</dbReference>
<keyword evidence="5 9" id="KW-1133">Transmembrane helix</keyword>
<dbReference type="PANTHER" id="PTHR42643:SF24">
    <property type="entry name" value="IONOTROPIC RECEPTOR 60A"/>
    <property type="match status" value="1"/>
</dbReference>
<keyword evidence="8" id="KW-0325">Glycoprotein</keyword>
<dbReference type="FunFam" id="1.10.287.70:FF:000143">
    <property type="entry name" value="Probable glutamate receptor"/>
    <property type="match status" value="1"/>
</dbReference>
<keyword evidence="4 9" id="KW-0812">Transmembrane</keyword>
<keyword evidence="12" id="KW-1185">Reference proteome</keyword>
<reference evidence="11 12" key="1">
    <citation type="submission" date="2024-07" db="EMBL/GenBank/DDBJ databases">
        <title>Chromosome-level genome assembly of the water stick insect Ranatra chinensis (Heteroptera: Nepidae).</title>
        <authorList>
            <person name="Liu X."/>
        </authorList>
    </citation>
    <scope>NUCLEOTIDE SEQUENCE [LARGE SCALE GENOMIC DNA]</scope>
    <source>
        <strain evidence="11">Cailab_2021Rc</strain>
        <tissue evidence="11">Muscle</tissue>
    </source>
</reference>